<protein>
    <submittedName>
        <fullName evidence="7">Zinc finger protein 236</fullName>
    </submittedName>
</protein>
<accession>A0A0X3PJ20</accession>
<evidence type="ECO:0000256" key="4">
    <source>
        <dbReference type="ARBA" id="ARBA00022833"/>
    </source>
</evidence>
<dbReference type="SMART" id="SM00355">
    <property type="entry name" value="ZnF_C2H2"/>
    <property type="match status" value="3"/>
</dbReference>
<dbReference type="PROSITE" id="PS00028">
    <property type="entry name" value="ZINC_FINGER_C2H2_1"/>
    <property type="match status" value="1"/>
</dbReference>
<feature type="non-terminal residue" evidence="7">
    <location>
        <position position="257"/>
    </location>
</feature>
<evidence type="ECO:0000259" key="6">
    <source>
        <dbReference type="PROSITE" id="PS50157"/>
    </source>
</evidence>
<feature type="domain" description="C2H2-type" evidence="6">
    <location>
        <begin position="145"/>
        <end position="172"/>
    </location>
</feature>
<organism evidence="7">
    <name type="scientific">Schistocephalus solidus</name>
    <name type="common">Tapeworm</name>
    <dbReference type="NCBI Taxonomy" id="70667"/>
    <lineage>
        <taxon>Eukaryota</taxon>
        <taxon>Metazoa</taxon>
        <taxon>Spiralia</taxon>
        <taxon>Lophotrochozoa</taxon>
        <taxon>Platyhelminthes</taxon>
        <taxon>Cestoda</taxon>
        <taxon>Eucestoda</taxon>
        <taxon>Diphyllobothriidea</taxon>
        <taxon>Diphyllobothriidae</taxon>
        <taxon>Schistocephalus</taxon>
    </lineage>
</organism>
<feature type="domain" description="C2H2-type" evidence="6">
    <location>
        <begin position="116"/>
        <end position="140"/>
    </location>
</feature>
<keyword evidence="3 5" id="KW-0863">Zinc-finger</keyword>
<reference evidence="7" key="1">
    <citation type="submission" date="2016-01" db="EMBL/GenBank/DDBJ databases">
        <title>Reference transcriptome for the parasite Schistocephalus solidus: insights into the molecular evolution of parasitism.</title>
        <authorList>
            <person name="Hebert F.O."/>
            <person name="Grambauer S."/>
            <person name="Barber I."/>
            <person name="Landry C.R."/>
            <person name="Aubin-Horth N."/>
        </authorList>
    </citation>
    <scope>NUCLEOTIDE SEQUENCE</scope>
</reference>
<proteinExistence type="predicted"/>
<dbReference type="PROSITE" id="PS50157">
    <property type="entry name" value="ZINC_FINGER_C2H2_2"/>
    <property type="match status" value="2"/>
</dbReference>
<feature type="non-terminal residue" evidence="7">
    <location>
        <position position="1"/>
    </location>
</feature>
<dbReference type="AlphaFoldDB" id="A0A0X3PJ20"/>
<evidence type="ECO:0000256" key="5">
    <source>
        <dbReference type="PROSITE-ProRule" id="PRU00042"/>
    </source>
</evidence>
<name>A0A0X3PJ20_SCHSO</name>
<keyword evidence="2" id="KW-0677">Repeat</keyword>
<dbReference type="InterPro" id="IPR036236">
    <property type="entry name" value="Znf_C2H2_sf"/>
</dbReference>
<sequence>HFQISKSPLCESWGPLPLSMADCPSTTLSFKTMAGTEAGNTAHSTSTYSSDTLAGDSDGRRIVCPFCSLSVDNDSDFMRHVGSEHEESLFASCKTCDQCFSVNEIAAHVQTCKGSFVCLYCRQTFALPAYLKRHIRRKHSVTTRYPCKFCEKTYSSTHSLNGHIQTHLKHRSKLCNICGASLALANEFQLGASEDSAEVGNSVGHACGHSSKHLSNRKRNGLPIGFITIGCFEPSGSSCTESDSSSSSGGGGGGGGG</sequence>
<evidence type="ECO:0000256" key="1">
    <source>
        <dbReference type="ARBA" id="ARBA00022723"/>
    </source>
</evidence>
<dbReference type="Pfam" id="PF13894">
    <property type="entry name" value="zf-C2H2_4"/>
    <property type="match status" value="1"/>
</dbReference>
<dbReference type="PANTHER" id="PTHR24379">
    <property type="entry name" value="KRAB AND ZINC FINGER DOMAIN-CONTAINING"/>
    <property type="match status" value="1"/>
</dbReference>
<dbReference type="SUPFAM" id="SSF57667">
    <property type="entry name" value="beta-beta-alpha zinc fingers"/>
    <property type="match status" value="1"/>
</dbReference>
<keyword evidence="4" id="KW-0862">Zinc</keyword>
<dbReference type="InterPro" id="IPR013087">
    <property type="entry name" value="Znf_C2H2_type"/>
</dbReference>
<dbReference type="GO" id="GO:0008270">
    <property type="term" value="F:zinc ion binding"/>
    <property type="evidence" value="ECO:0007669"/>
    <property type="project" value="UniProtKB-KW"/>
</dbReference>
<dbReference type="Pfam" id="PF00096">
    <property type="entry name" value="zf-C2H2"/>
    <property type="match status" value="1"/>
</dbReference>
<keyword evidence="1" id="KW-0479">Metal-binding</keyword>
<evidence type="ECO:0000256" key="2">
    <source>
        <dbReference type="ARBA" id="ARBA00022737"/>
    </source>
</evidence>
<dbReference type="PANTHER" id="PTHR24379:SF121">
    <property type="entry name" value="C2H2-TYPE DOMAIN-CONTAINING PROTEIN"/>
    <property type="match status" value="1"/>
</dbReference>
<dbReference type="Gene3D" id="3.30.160.60">
    <property type="entry name" value="Classic Zinc Finger"/>
    <property type="match status" value="2"/>
</dbReference>
<evidence type="ECO:0000313" key="7">
    <source>
        <dbReference type="EMBL" id="JAP51759.1"/>
    </source>
</evidence>
<evidence type="ECO:0000256" key="3">
    <source>
        <dbReference type="ARBA" id="ARBA00022771"/>
    </source>
</evidence>
<dbReference type="EMBL" id="GEEE01011466">
    <property type="protein sequence ID" value="JAP51759.1"/>
    <property type="molecule type" value="Transcribed_RNA"/>
</dbReference>
<gene>
    <name evidence="7" type="primary">ZN236</name>
    <name evidence="7" type="ORF">TR87063</name>
</gene>